<dbReference type="InParanoid" id="A0A0C3F0G1"/>
<name>A0A0C3F0G1_PILCF</name>
<gene>
    <name evidence="1" type="ORF">PILCRDRAFT_829139</name>
</gene>
<dbReference type="EMBL" id="KN833081">
    <property type="protein sequence ID" value="KIM73466.1"/>
    <property type="molecule type" value="Genomic_DNA"/>
</dbReference>
<dbReference type="HOGENOM" id="CLU_2948219_0_0_1"/>
<sequence>MQHTDLQQPNMYASCCIIESTRLCIVATQLYTKYPPIMFGSPEHPRLRAPIKCAGQLSLVK</sequence>
<accession>A0A0C3F0G1</accession>
<keyword evidence="2" id="KW-1185">Reference proteome</keyword>
<evidence type="ECO:0000313" key="1">
    <source>
        <dbReference type="EMBL" id="KIM73466.1"/>
    </source>
</evidence>
<organism evidence="1 2">
    <name type="scientific">Piloderma croceum (strain F 1598)</name>
    <dbReference type="NCBI Taxonomy" id="765440"/>
    <lineage>
        <taxon>Eukaryota</taxon>
        <taxon>Fungi</taxon>
        <taxon>Dikarya</taxon>
        <taxon>Basidiomycota</taxon>
        <taxon>Agaricomycotina</taxon>
        <taxon>Agaricomycetes</taxon>
        <taxon>Agaricomycetidae</taxon>
        <taxon>Atheliales</taxon>
        <taxon>Atheliaceae</taxon>
        <taxon>Piloderma</taxon>
    </lineage>
</organism>
<reference evidence="2" key="2">
    <citation type="submission" date="2015-01" db="EMBL/GenBank/DDBJ databases">
        <title>Evolutionary Origins and Diversification of the Mycorrhizal Mutualists.</title>
        <authorList>
            <consortium name="DOE Joint Genome Institute"/>
            <consortium name="Mycorrhizal Genomics Consortium"/>
            <person name="Kohler A."/>
            <person name="Kuo A."/>
            <person name="Nagy L.G."/>
            <person name="Floudas D."/>
            <person name="Copeland A."/>
            <person name="Barry K.W."/>
            <person name="Cichocki N."/>
            <person name="Veneault-Fourrey C."/>
            <person name="LaButti K."/>
            <person name="Lindquist E.A."/>
            <person name="Lipzen A."/>
            <person name="Lundell T."/>
            <person name="Morin E."/>
            <person name="Murat C."/>
            <person name="Riley R."/>
            <person name="Ohm R."/>
            <person name="Sun H."/>
            <person name="Tunlid A."/>
            <person name="Henrissat B."/>
            <person name="Grigoriev I.V."/>
            <person name="Hibbett D.S."/>
            <person name="Martin F."/>
        </authorList>
    </citation>
    <scope>NUCLEOTIDE SEQUENCE [LARGE SCALE GENOMIC DNA]</scope>
    <source>
        <strain evidence="2">F 1598</strain>
    </source>
</reference>
<reference evidence="1 2" key="1">
    <citation type="submission" date="2014-04" db="EMBL/GenBank/DDBJ databases">
        <authorList>
            <consortium name="DOE Joint Genome Institute"/>
            <person name="Kuo A."/>
            <person name="Tarkka M."/>
            <person name="Buscot F."/>
            <person name="Kohler A."/>
            <person name="Nagy L.G."/>
            <person name="Floudas D."/>
            <person name="Copeland A."/>
            <person name="Barry K.W."/>
            <person name="Cichocki N."/>
            <person name="Veneault-Fourrey C."/>
            <person name="LaButti K."/>
            <person name="Lindquist E.A."/>
            <person name="Lipzen A."/>
            <person name="Lundell T."/>
            <person name="Morin E."/>
            <person name="Murat C."/>
            <person name="Sun H."/>
            <person name="Tunlid A."/>
            <person name="Henrissat B."/>
            <person name="Grigoriev I.V."/>
            <person name="Hibbett D.S."/>
            <person name="Martin F."/>
            <person name="Nordberg H.P."/>
            <person name="Cantor M.N."/>
            <person name="Hua S.X."/>
        </authorList>
    </citation>
    <scope>NUCLEOTIDE SEQUENCE [LARGE SCALE GENOMIC DNA]</scope>
    <source>
        <strain evidence="1 2">F 1598</strain>
    </source>
</reference>
<dbReference type="AlphaFoldDB" id="A0A0C3F0G1"/>
<dbReference type="Proteomes" id="UP000054166">
    <property type="component" value="Unassembled WGS sequence"/>
</dbReference>
<evidence type="ECO:0000313" key="2">
    <source>
        <dbReference type="Proteomes" id="UP000054166"/>
    </source>
</evidence>
<protein>
    <submittedName>
        <fullName evidence="1">Uncharacterized protein</fullName>
    </submittedName>
</protein>
<proteinExistence type="predicted"/>